<feature type="domain" description="PI3K/PI4K catalytic" evidence="5">
    <location>
        <begin position="7"/>
        <end position="282"/>
    </location>
</feature>
<dbReference type="EMBL" id="RRYP01002942">
    <property type="protein sequence ID" value="TNV84277.1"/>
    <property type="molecule type" value="Genomic_DNA"/>
</dbReference>
<evidence type="ECO:0000259" key="5">
    <source>
        <dbReference type="PROSITE" id="PS50290"/>
    </source>
</evidence>
<evidence type="ECO:0000313" key="6">
    <source>
        <dbReference type="EMBL" id="TNV84277.1"/>
    </source>
</evidence>
<dbReference type="SMART" id="SM00146">
    <property type="entry name" value="PI3Kc"/>
    <property type="match status" value="1"/>
</dbReference>
<dbReference type="PROSITE" id="PS00916">
    <property type="entry name" value="PI3_4_KINASE_2"/>
    <property type="match status" value="1"/>
</dbReference>
<evidence type="ECO:0000313" key="7">
    <source>
        <dbReference type="Proteomes" id="UP000785679"/>
    </source>
</evidence>
<dbReference type="PANTHER" id="PTHR10048">
    <property type="entry name" value="PHOSPHATIDYLINOSITOL KINASE"/>
    <property type="match status" value="1"/>
</dbReference>
<evidence type="ECO:0000256" key="4">
    <source>
        <dbReference type="ARBA" id="ARBA00022777"/>
    </source>
</evidence>
<dbReference type="Pfam" id="PF00454">
    <property type="entry name" value="PI3_PI4_kinase"/>
    <property type="match status" value="1"/>
</dbReference>
<keyword evidence="4" id="KW-0418">Kinase</keyword>
<protein>
    <recommendedName>
        <fullName evidence="2">1-phosphatidylinositol 4-kinase</fullName>
        <ecNumber evidence="2">2.7.1.67</ecNumber>
    </recommendedName>
</protein>
<accession>A0A8J8NY38</accession>
<proteinExistence type="predicted"/>
<dbReference type="GO" id="GO:0016020">
    <property type="term" value="C:membrane"/>
    <property type="evidence" value="ECO:0007669"/>
    <property type="project" value="TreeGrafter"/>
</dbReference>
<gene>
    <name evidence="6" type="ORF">FGO68_gene14113</name>
</gene>
<sequence length="297" mass="34089">MFGEKSYQEVCEDLRLLSPYKSIPGQGYISLIVKSGDDLRQEQFASQLISKFKDIFVRNNLKLWLKPFNIIATCNDGGLIQTIPDAISLDKLKKTFPHLPDLLSYFLTTYRAPQSTQSTNKKKRLSDARTAFTQSMAGYSLLCYLLQIKDRHNGNILLDGKGHVIHVDFGFMLSNSPGNMNFEAVTFKLTKEYVDVMGGATSKYFMKFKKLMVKGFQCLREHAEEIISFVEMTMISGLDLPCFQGSDRVLESLRERFKLELSSAECKQFMSDMVDQSCDSLRTRLYDWYQRKSVGIW</sequence>
<dbReference type="PROSITE" id="PS00915">
    <property type="entry name" value="PI3_4_KINASE_1"/>
    <property type="match status" value="1"/>
</dbReference>
<dbReference type="EC" id="2.7.1.67" evidence="2"/>
<dbReference type="InterPro" id="IPR015433">
    <property type="entry name" value="PI3/4_kinase"/>
</dbReference>
<dbReference type="GO" id="GO:0005737">
    <property type="term" value="C:cytoplasm"/>
    <property type="evidence" value="ECO:0007669"/>
    <property type="project" value="TreeGrafter"/>
</dbReference>
<dbReference type="InterPro" id="IPR000403">
    <property type="entry name" value="PI3/4_kinase_cat_dom"/>
</dbReference>
<dbReference type="InterPro" id="IPR011009">
    <property type="entry name" value="Kinase-like_dom_sf"/>
</dbReference>
<reference evidence="6" key="1">
    <citation type="submission" date="2019-06" db="EMBL/GenBank/DDBJ databases">
        <authorList>
            <person name="Zheng W."/>
        </authorList>
    </citation>
    <scope>NUCLEOTIDE SEQUENCE</scope>
    <source>
        <strain evidence="6">QDHG01</strain>
    </source>
</reference>
<keyword evidence="7" id="KW-1185">Reference proteome</keyword>
<dbReference type="PROSITE" id="PS50290">
    <property type="entry name" value="PI3_4_KINASE_3"/>
    <property type="match status" value="1"/>
</dbReference>
<dbReference type="PANTHER" id="PTHR10048:SF22">
    <property type="entry name" value="PHOSPHATIDYLINOSITOL 4-KINASE BETA"/>
    <property type="match status" value="1"/>
</dbReference>
<dbReference type="InterPro" id="IPR036940">
    <property type="entry name" value="PI3/4_kinase_cat_sf"/>
</dbReference>
<dbReference type="AlphaFoldDB" id="A0A8J8NY38"/>
<dbReference type="GO" id="GO:0004430">
    <property type="term" value="F:1-phosphatidylinositol 4-kinase activity"/>
    <property type="evidence" value="ECO:0007669"/>
    <property type="project" value="UniProtKB-EC"/>
</dbReference>
<dbReference type="OrthoDB" id="10264149at2759"/>
<comment type="caution">
    <text evidence="6">The sequence shown here is derived from an EMBL/GenBank/DDBJ whole genome shotgun (WGS) entry which is preliminary data.</text>
</comment>
<dbReference type="SUPFAM" id="SSF56112">
    <property type="entry name" value="Protein kinase-like (PK-like)"/>
    <property type="match status" value="1"/>
</dbReference>
<dbReference type="CDD" id="cd05168">
    <property type="entry name" value="PI4Kc_III_beta"/>
    <property type="match status" value="1"/>
</dbReference>
<dbReference type="InterPro" id="IPR057754">
    <property type="entry name" value="PI4-kinase_beta/PIK1_cat"/>
</dbReference>
<dbReference type="FunFam" id="1.10.1070.11:FF:000016">
    <property type="entry name" value="PIK1p Phosphatidylinositol 4-kinase"/>
    <property type="match status" value="1"/>
</dbReference>
<evidence type="ECO:0000256" key="2">
    <source>
        <dbReference type="ARBA" id="ARBA00012169"/>
    </source>
</evidence>
<name>A0A8J8NY38_HALGN</name>
<organism evidence="6 7">
    <name type="scientific">Halteria grandinella</name>
    <dbReference type="NCBI Taxonomy" id="5974"/>
    <lineage>
        <taxon>Eukaryota</taxon>
        <taxon>Sar</taxon>
        <taxon>Alveolata</taxon>
        <taxon>Ciliophora</taxon>
        <taxon>Intramacronucleata</taxon>
        <taxon>Spirotrichea</taxon>
        <taxon>Stichotrichia</taxon>
        <taxon>Sporadotrichida</taxon>
        <taxon>Halteriidae</taxon>
        <taxon>Halteria</taxon>
    </lineage>
</organism>
<dbReference type="Gene3D" id="3.30.1010.10">
    <property type="entry name" value="Phosphatidylinositol 3-kinase Catalytic Subunit, Chain A, domain 4"/>
    <property type="match status" value="1"/>
</dbReference>
<dbReference type="GO" id="GO:0048015">
    <property type="term" value="P:phosphatidylinositol-mediated signaling"/>
    <property type="evidence" value="ECO:0007669"/>
    <property type="project" value="TreeGrafter"/>
</dbReference>
<dbReference type="Proteomes" id="UP000785679">
    <property type="component" value="Unassembled WGS sequence"/>
</dbReference>
<dbReference type="GO" id="GO:0046854">
    <property type="term" value="P:phosphatidylinositol phosphate biosynthetic process"/>
    <property type="evidence" value="ECO:0007669"/>
    <property type="project" value="InterPro"/>
</dbReference>
<evidence type="ECO:0000256" key="3">
    <source>
        <dbReference type="ARBA" id="ARBA00022679"/>
    </source>
</evidence>
<comment type="catalytic activity">
    <reaction evidence="1">
        <text>a 1,2-diacyl-sn-glycero-3-phospho-(1D-myo-inositol) + ATP = a 1,2-diacyl-sn-glycero-3-phospho-(1D-myo-inositol 4-phosphate) + ADP + H(+)</text>
        <dbReference type="Rhea" id="RHEA:19877"/>
        <dbReference type="ChEBI" id="CHEBI:15378"/>
        <dbReference type="ChEBI" id="CHEBI:30616"/>
        <dbReference type="ChEBI" id="CHEBI:57880"/>
        <dbReference type="ChEBI" id="CHEBI:58178"/>
        <dbReference type="ChEBI" id="CHEBI:456216"/>
        <dbReference type="EC" id="2.7.1.67"/>
    </reaction>
</comment>
<evidence type="ECO:0000256" key="1">
    <source>
        <dbReference type="ARBA" id="ARBA00001686"/>
    </source>
</evidence>
<dbReference type="InterPro" id="IPR018936">
    <property type="entry name" value="PI3/4_kinase_CS"/>
</dbReference>
<dbReference type="Gene3D" id="1.10.1070.11">
    <property type="entry name" value="Phosphatidylinositol 3-/4-kinase, catalytic domain"/>
    <property type="match status" value="1"/>
</dbReference>
<keyword evidence="3" id="KW-0808">Transferase</keyword>